<evidence type="ECO:0000256" key="5">
    <source>
        <dbReference type="ARBA" id="ARBA00022801"/>
    </source>
</evidence>
<evidence type="ECO:0000256" key="6">
    <source>
        <dbReference type="ARBA" id="ARBA00022806"/>
    </source>
</evidence>
<proteinExistence type="inferred from homology"/>
<dbReference type="GO" id="GO:0006310">
    <property type="term" value="P:DNA recombination"/>
    <property type="evidence" value="ECO:0007669"/>
    <property type="project" value="InterPro"/>
</dbReference>
<dbReference type="GO" id="GO:0003677">
    <property type="term" value="F:DNA binding"/>
    <property type="evidence" value="ECO:0007669"/>
    <property type="project" value="UniProtKB-UniRule"/>
</dbReference>
<keyword evidence="4 12" id="KW-0547">Nucleotide-binding</keyword>
<dbReference type="GO" id="GO:0016887">
    <property type="term" value="F:ATP hydrolysis activity"/>
    <property type="evidence" value="ECO:0007669"/>
    <property type="project" value="RHEA"/>
</dbReference>
<comment type="similarity">
    <text evidence="12">Belongs to the helicase family. PriA subfamily.</text>
</comment>
<feature type="binding site" evidence="12">
    <location>
        <position position="443"/>
    </location>
    <ligand>
        <name>Zn(2+)</name>
        <dbReference type="ChEBI" id="CHEBI:29105"/>
        <label>1</label>
    </ligand>
</feature>
<evidence type="ECO:0000256" key="9">
    <source>
        <dbReference type="ARBA" id="ARBA00023125"/>
    </source>
</evidence>
<dbReference type="HAMAP" id="MF_00983">
    <property type="entry name" value="PriA"/>
    <property type="match status" value="1"/>
</dbReference>
<dbReference type="Pfam" id="PF18074">
    <property type="entry name" value="PriA_C"/>
    <property type="match status" value="1"/>
</dbReference>
<keyword evidence="10 12" id="KW-0413">Isomerase</keyword>
<keyword evidence="5 12" id="KW-0378">Hydrolase</keyword>
<evidence type="ECO:0000256" key="2">
    <source>
        <dbReference type="ARBA" id="ARBA00022705"/>
    </source>
</evidence>
<evidence type="ECO:0000313" key="14">
    <source>
        <dbReference type="EMBL" id="RZO06563.1"/>
    </source>
</evidence>
<dbReference type="Pfam" id="PF18319">
    <property type="entry name" value="Zn_ribbon_PriA"/>
    <property type="match status" value="1"/>
</dbReference>
<evidence type="ECO:0000256" key="3">
    <source>
        <dbReference type="ARBA" id="ARBA00022723"/>
    </source>
</evidence>
<feature type="binding site" evidence="12">
    <location>
        <position position="440"/>
    </location>
    <ligand>
        <name>Zn(2+)</name>
        <dbReference type="ChEBI" id="CHEBI:29105"/>
        <label>1</label>
    </ligand>
</feature>
<evidence type="ECO:0000256" key="11">
    <source>
        <dbReference type="ARBA" id="ARBA00048988"/>
    </source>
</evidence>
<evidence type="ECO:0000256" key="12">
    <source>
        <dbReference type="HAMAP-Rule" id="MF_00983"/>
    </source>
</evidence>
<comment type="function">
    <text evidence="12">Initiates the restart of stalled replication forks, which reloads the replicative helicase on sites other than the origin of replication. Recognizes and binds to abandoned replication forks and remodels them to uncover a helicase loading site. Promotes assembly of the primosome at these replication forks.</text>
</comment>
<feature type="binding site" evidence="12">
    <location>
        <position position="467"/>
    </location>
    <ligand>
        <name>Zn(2+)</name>
        <dbReference type="ChEBI" id="CHEBI:29105"/>
        <label>2</label>
    </ligand>
</feature>
<dbReference type="GO" id="GO:0006302">
    <property type="term" value="P:double-strand break repair"/>
    <property type="evidence" value="ECO:0007669"/>
    <property type="project" value="InterPro"/>
</dbReference>
<dbReference type="EMBL" id="SHBO01000024">
    <property type="protein sequence ID" value="RZO06563.1"/>
    <property type="molecule type" value="Genomic_DNA"/>
</dbReference>
<gene>
    <name evidence="12" type="primary">priA</name>
    <name evidence="14" type="ORF">EVB02_02485</name>
</gene>
<evidence type="ECO:0000313" key="15">
    <source>
        <dbReference type="Proteomes" id="UP000318148"/>
    </source>
</evidence>
<dbReference type="InterPro" id="IPR027417">
    <property type="entry name" value="P-loop_NTPase"/>
</dbReference>
<reference evidence="14 15" key="1">
    <citation type="submission" date="2019-02" db="EMBL/GenBank/DDBJ databases">
        <title>Prokaryotic population dynamics and viral predation in marine succession experiment using metagenomics: the confinement effect.</title>
        <authorList>
            <person name="Haro-Moreno J.M."/>
            <person name="Rodriguez-Valera F."/>
            <person name="Lopez-Perez M."/>
        </authorList>
    </citation>
    <scope>NUCLEOTIDE SEQUENCE [LARGE SCALE GENOMIC DNA]</scope>
    <source>
        <strain evidence="14">MED-G169</strain>
    </source>
</reference>
<dbReference type="NCBIfam" id="TIGR00595">
    <property type="entry name" value="priA"/>
    <property type="match status" value="1"/>
</dbReference>
<evidence type="ECO:0000256" key="4">
    <source>
        <dbReference type="ARBA" id="ARBA00022741"/>
    </source>
</evidence>
<evidence type="ECO:0000256" key="8">
    <source>
        <dbReference type="ARBA" id="ARBA00022840"/>
    </source>
</evidence>
<keyword evidence="6 12" id="KW-0347">Helicase</keyword>
<comment type="catalytic activity">
    <reaction evidence="12">
        <text>Couples ATP hydrolysis with the unwinding of duplex DNA by translocating in the 3'-5' direction.</text>
        <dbReference type="EC" id="5.6.2.4"/>
    </reaction>
</comment>
<keyword evidence="3 12" id="KW-0479">Metal-binding</keyword>
<evidence type="ECO:0000256" key="10">
    <source>
        <dbReference type="ARBA" id="ARBA00023235"/>
    </source>
</evidence>
<dbReference type="PANTHER" id="PTHR30580:SF0">
    <property type="entry name" value="PRIMOSOMAL PROTEIN N"/>
    <property type="match status" value="1"/>
</dbReference>
<comment type="subunit">
    <text evidence="12">Component of the replication restart primosome.</text>
</comment>
<dbReference type="PROSITE" id="PS51192">
    <property type="entry name" value="HELICASE_ATP_BIND_1"/>
    <property type="match status" value="1"/>
</dbReference>
<keyword evidence="2 12" id="KW-0235">DNA replication</keyword>
<keyword evidence="8 12" id="KW-0067">ATP-binding</keyword>
<dbReference type="InterPro" id="IPR042115">
    <property type="entry name" value="PriA_3primeBD_sf"/>
</dbReference>
<dbReference type="InterPro" id="IPR011545">
    <property type="entry name" value="DEAD/DEAH_box_helicase_dom"/>
</dbReference>
<keyword evidence="7 12" id="KW-0862">Zinc</keyword>
<dbReference type="Proteomes" id="UP000318148">
    <property type="component" value="Unassembled WGS sequence"/>
</dbReference>
<dbReference type="InterPro" id="IPR040498">
    <property type="entry name" value="PriA_CRR"/>
</dbReference>
<dbReference type="GO" id="GO:0043138">
    <property type="term" value="F:3'-5' DNA helicase activity"/>
    <property type="evidence" value="ECO:0007669"/>
    <property type="project" value="UniProtKB-EC"/>
</dbReference>
<dbReference type="NCBIfam" id="NF004067">
    <property type="entry name" value="PRK05580.1-4"/>
    <property type="match status" value="1"/>
</dbReference>
<dbReference type="InterPro" id="IPR041236">
    <property type="entry name" value="PriA_C"/>
</dbReference>
<name>A0A520LLS8_9GAMM</name>
<dbReference type="SMART" id="SM00487">
    <property type="entry name" value="DEXDc"/>
    <property type="match status" value="1"/>
</dbReference>
<feature type="binding site" evidence="12">
    <location>
        <position position="483"/>
    </location>
    <ligand>
        <name>Zn(2+)</name>
        <dbReference type="ChEBI" id="CHEBI:29105"/>
        <label>1</label>
    </ligand>
</feature>
<protein>
    <recommendedName>
        <fullName evidence="12">Replication restart protein PriA</fullName>
    </recommendedName>
    <alternativeName>
        <fullName evidence="12">ATP-dependent DNA helicase PriA</fullName>
        <ecNumber evidence="12">5.6.2.4</ecNumber>
    </alternativeName>
    <alternativeName>
        <fullName evidence="12">DNA 3'-5' helicase PriA</fullName>
    </alternativeName>
</protein>
<feature type="binding site" evidence="12">
    <location>
        <position position="480"/>
    </location>
    <ligand>
        <name>Zn(2+)</name>
        <dbReference type="ChEBI" id="CHEBI:29105"/>
        <label>1</label>
    </ligand>
</feature>
<dbReference type="InterPro" id="IPR014001">
    <property type="entry name" value="Helicase_ATP-bd"/>
</dbReference>
<dbReference type="Gene3D" id="3.40.50.300">
    <property type="entry name" value="P-loop containing nucleotide triphosphate hydrolases"/>
    <property type="match status" value="2"/>
</dbReference>
<dbReference type="GO" id="GO:0005524">
    <property type="term" value="F:ATP binding"/>
    <property type="evidence" value="ECO:0007669"/>
    <property type="project" value="UniProtKB-UniRule"/>
</dbReference>
<dbReference type="Pfam" id="PF00270">
    <property type="entry name" value="DEAD"/>
    <property type="match status" value="1"/>
</dbReference>
<comment type="cofactor">
    <cofactor evidence="12">
        <name>Zn(2+)</name>
        <dbReference type="ChEBI" id="CHEBI:29105"/>
    </cofactor>
    <text evidence="12">Binds 2 zinc ions per subunit.</text>
</comment>
<dbReference type="FunFam" id="3.40.50.300:FF:000489">
    <property type="entry name" value="Primosome assembly protein PriA"/>
    <property type="match status" value="1"/>
</dbReference>
<feature type="binding site" evidence="12">
    <location>
        <position position="470"/>
    </location>
    <ligand>
        <name>Zn(2+)</name>
        <dbReference type="ChEBI" id="CHEBI:29105"/>
        <label>2</label>
    </ligand>
</feature>
<dbReference type="PANTHER" id="PTHR30580">
    <property type="entry name" value="PRIMOSOMAL PROTEIN N"/>
    <property type="match status" value="1"/>
</dbReference>
<feature type="binding site" evidence="12">
    <location>
        <position position="452"/>
    </location>
    <ligand>
        <name>Zn(2+)</name>
        <dbReference type="ChEBI" id="CHEBI:29105"/>
        <label>2</label>
    </ligand>
</feature>
<keyword evidence="1 12" id="KW-0639">Primosome</keyword>
<dbReference type="InterPro" id="IPR041222">
    <property type="entry name" value="PriA_3primeBD"/>
</dbReference>
<dbReference type="GO" id="GO:0008270">
    <property type="term" value="F:zinc ion binding"/>
    <property type="evidence" value="ECO:0007669"/>
    <property type="project" value="UniProtKB-UniRule"/>
</dbReference>
<dbReference type="Gene3D" id="3.40.1440.60">
    <property type="entry name" value="PriA, 3(prime) DNA-binding domain"/>
    <property type="match status" value="1"/>
</dbReference>
<feature type="binding site" evidence="12">
    <location>
        <position position="449"/>
    </location>
    <ligand>
        <name>Zn(2+)</name>
        <dbReference type="ChEBI" id="CHEBI:29105"/>
        <label>2</label>
    </ligand>
</feature>
<evidence type="ECO:0000259" key="13">
    <source>
        <dbReference type="PROSITE" id="PS51192"/>
    </source>
</evidence>
<organism evidence="14 15">
    <name type="scientific">SAR92 clade bacterium</name>
    <dbReference type="NCBI Taxonomy" id="2315479"/>
    <lineage>
        <taxon>Bacteria</taxon>
        <taxon>Pseudomonadati</taxon>
        <taxon>Pseudomonadota</taxon>
        <taxon>Gammaproteobacteria</taxon>
        <taxon>Cellvibrionales</taxon>
        <taxon>Porticoccaceae</taxon>
        <taxon>SAR92 clade</taxon>
    </lineage>
</organism>
<dbReference type="SUPFAM" id="SSF52540">
    <property type="entry name" value="P-loop containing nucleoside triphosphate hydrolases"/>
    <property type="match status" value="2"/>
</dbReference>
<evidence type="ECO:0000256" key="7">
    <source>
        <dbReference type="ARBA" id="ARBA00022833"/>
    </source>
</evidence>
<keyword evidence="9 12" id="KW-0238">DNA-binding</keyword>
<dbReference type="FunFam" id="3.40.1440.60:FF:000001">
    <property type="entry name" value="Primosomal protein N"/>
    <property type="match status" value="1"/>
</dbReference>
<dbReference type="GO" id="GO:1990077">
    <property type="term" value="C:primosome complex"/>
    <property type="evidence" value="ECO:0007669"/>
    <property type="project" value="UniProtKB-UniRule"/>
</dbReference>
<accession>A0A520LLS8</accession>
<dbReference type="Pfam" id="PF17764">
    <property type="entry name" value="PriA_3primeBD"/>
    <property type="match status" value="1"/>
</dbReference>
<dbReference type="InterPro" id="IPR005259">
    <property type="entry name" value="PriA"/>
</dbReference>
<comment type="caution">
    <text evidence="14">The sequence shown here is derived from an EMBL/GenBank/DDBJ whole genome shotgun (WGS) entry which is preliminary data.</text>
</comment>
<dbReference type="GO" id="GO:0006269">
    <property type="term" value="P:DNA replication, synthesis of primer"/>
    <property type="evidence" value="ECO:0007669"/>
    <property type="project" value="UniProtKB-KW"/>
</dbReference>
<dbReference type="GO" id="GO:0006270">
    <property type="term" value="P:DNA replication initiation"/>
    <property type="evidence" value="ECO:0007669"/>
    <property type="project" value="TreeGrafter"/>
</dbReference>
<evidence type="ECO:0000256" key="1">
    <source>
        <dbReference type="ARBA" id="ARBA00022515"/>
    </source>
</evidence>
<dbReference type="EC" id="5.6.2.4" evidence="12"/>
<sequence length="736" mass="83755">MKNQKPILNVAVPTPQRQLFDYVIPDEFIKSDSTELFIPGCRVLIPFGNRNLIGLIVKISQSTDFDLKKLKPIKALIDKEPLVSKILFDFFIWSANYYHHPIGEALLKVFPGNLRKGLPLPKTTTRCWKIDKSYSSDNTKSVKQLDLLSLLNSVDHKTDEFLKACFGRSTISALAKKGLITEFQKSYTKEKVSFPKALKQNPKLLNDEQATVLSKLSIEKFSCSLIDGVTGSGKTEIYLQFAELILKNQRQVFILVPEINLVQQMEAQFSNRFDLEVLTFHSNMTDNQRLLNWTKAKNGEAHIIVGTRSSVFVPAFNLGLIIIDEEHDQSYKQQEGFRYSARDLAIQRASNDSIPVLLGSATPSLETIQNCIKNKYQHLYIKKRIGLSQPPKWNIIDLKNQSISNGISEFAETKIKETISNGKQALIFINRRGYAPALFCNSCGWVMDCANCDSKLTLHKAKQKLICHHCEFTANVPLKCLACDKDSLVPVGMGTERIEEYLKNIFPTIPVFRVDKDSSKKKDFMENLHRKVNGAEPCIIIGTQMMTKGHDFKNITLVLALDTDTQLFHPDFKNQERLGQLLTQVAGRGGRGQFLGEIYLQTYNSDHPLLEKLVKDNYGSFLQDISSEREVTLMPPFRHLALIRADSTHSDKVINFLKHVRSITNSIQPQNRSINYIGPLPSMLEKRAGRYRYLFQIRTKNRSQMHSLLTKLTHQMGTIKIPSSVRWFVDVDPVEL</sequence>
<dbReference type="AlphaFoldDB" id="A0A520LLS8"/>
<comment type="catalytic activity">
    <reaction evidence="11 12">
        <text>ATP + H2O = ADP + phosphate + H(+)</text>
        <dbReference type="Rhea" id="RHEA:13065"/>
        <dbReference type="ChEBI" id="CHEBI:15377"/>
        <dbReference type="ChEBI" id="CHEBI:15378"/>
        <dbReference type="ChEBI" id="CHEBI:30616"/>
        <dbReference type="ChEBI" id="CHEBI:43474"/>
        <dbReference type="ChEBI" id="CHEBI:456216"/>
        <dbReference type="EC" id="5.6.2.4"/>
    </reaction>
</comment>
<feature type="domain" description="Helicase ATP-binding" evidence="13">
    <location>
        <begin position="215"/>
        <end position="381"/>
    </location>
</feature>